<dbReference type="Proteomes" id="UP000231279">
    <property type="component" value="Unassembled WGS sequence"/>
</dbReference>
<dbReference type="OrthoDB" id="1750914at2759"/>
<gene>
    <name evidence="2" type="ORF">CDL12_02683</name>
</gene>
<comment type="caution">
    <text evidence="2">The sequence shown here is derived from an EMBL/GenBank/DDBJ whole genome shotgun (WGS) entry which is preliminary data.</text>
</comment>
<name>A0A2G9I487_9LAMI</name>
<evidence type="ECO:0000313" key="2">
    <source>
        <dbReference type="EMBL" id="PIN24585.1"/>
    </source>
</evidence>
<proteinExistence type="predicted"/>
<dbReference type="Gene3D" id="3.10.10.10">
    <property type="entry name" value="HIV Type 1 Reverse Transcriptase, subunit A, domain 1"/>
    <property type="match status" value="1"/>
</dbReference>
<sequence length="128" mass="14392">MFQNSSESLERTAPSKVLKPSIEEPPTLELKPLPNHLRYAYLGEYDTLPIIISSSLSDVDHKSAIGWTITDIKGISPSFCMHKILLEDDQKPSVESQSSLNPIIKKVVKKEIIKWLDARIIYPISDSS</sequence>
<protein>
    <submittedName>
        <fullName evidence="2">Uncharacterized protein</fullName>
    </submittedName>
</protein>
<evidence type="ECO:0000313" key="3">
    <source>
        <dbReference type="Proteomes" id="UP000231279"/>
    </source>
</evidence>
<feature type="region of interest" description="Disordered" evidence="1">
    <location>
        <begin position="1"/>
        <end position="25"/>
    </location>
</feature>
<dbReference type="AlphaFoldDB" id="A0A2G9I487"/>
<keyword evidence="3" id="KW-1185">Reference proteome</keyword>
<evidence type="ECO:0000256" key="1">
    <source>
        <dbReference type="SAM" id="MobiDB-lite"/>
    </source>
</evidence>
<reference evidence="3" key="1">
    <citation type="journal article" date="2018" name="Gigascience">
        <title>Genome assembly of the Pink Ipe (Handroanthus impetiginosus, Bignoniaceae), a highly valued, ecologically keystone Neotropical timber forest tree.</title>
        <authorList>
            <person name="Silva-Junior O.B."/>
            <person name="Grattapaglia D."/>
            <person name="Novaes E."/>
            <person name="Collevatti R.G."/>
        </authorList>
    </citation>
    <scope>NUCLEOTIDE SEQUENCE [LARGE SCALE GENOMIC DNA]</scope>
    <source>
        <strain evidence="3">cv. UFG-1</strain>
    </source>
</reference>
<dbReference type="EMBL" id="NKXS01000395">
    <property type="protein sequence ID" value="PIN24585.1"/>
    <property type="molecule type" value="Genomic_DNA"/>
</dbReference>
<organism evidence="2 3">
    <name type="scientific">Handroanthus impetiginosus</name>
    <dbReference type="NCBI Taxonomy" id="429701"/>
    <lineage>
        <taxon>Eukaryota</taxon>
        <taxon>Viridiplantae</taxon>
        <taxon>Streptophyta</taxon>
        <taxon>Embryophyta</taxon>
        <taxon>Tracheophyta</taxon>
        <taxon>Spermatophyta</taxon>
        <taxon>Magnoliopsida</taxon>
        <taxon>eudicotyledons</taxon>
        <taxon>Gunneridae</taxon>
        <taxon>Pentapetalae</taxon>
        <taxon>asterids</taxon>
        <taxon>lamiids</taxon>
        <taxon>Lamiales</taxon>
        <taxon>Bignoniaceae</taxon>
        <taxon>Crescentiina</taxon>
        <taxon>Tabebuia alliance</taxon>
        <taxon>Handroanthus</taxon>
    </lineage>
</organism>
<accession>A0A2G9I487</accession>